<protein>
    <submittedName>
        <fullName evidence="1">Uncharacterized protein</fullName>
    </submittedName>
</protein>
<dbReference type="EMBL" id="LAZR01015624">
    <property type="protein sequence ID" value="KKM08107.1"/>
    <property type="molecule type" value="Genomic_DNA"/>
</dbReference>
<reference evidence="1" key="1">
    <citation type="journal article" date="2015" name="Nature">
        <title>Complex archaea that bridge the gap between prokaryotes and eukaryotes.</title>
        <authorList>
            <person name="Spang A."/>
            <person name="Saw J.H."/>
            <person name="Jorgensen S.L."/>
            <person name="Zaremba-Niedzwiedzka K."/>
            <person name="Martijn J."/>
            <person name="Lind A.E."/>
            <person name="van Eijk R."/>
            <person name="Schleper C."/>
            <person name="Guy L."/>
            <person name="Ettema T.J."/>
        </authorList>
    </citation>
    <scope>NUCLEOTIDE SEQUENCE</scope>
</reference>
<dbReference type="AlphaFoldDB" id="A0A0F9HYE5"/>
<proteinExistence type="predicted"/>
<evidence type="ECO:0000313" key="1">
    <source>
        <dbReference type="EMBL" id="KKM08107.1"/>
    </source>
</evidence>
<accession>A0A0F9HYE5</accession>
<gene>
    <name evidence="1" type="ORF">LCGC14_1727200</name>
</gene>
<organism evidence="1">
    <name type="scientific">marine sediment metagenome</name>
    <dbReference type="NCBI Taxonomy" id="412755"/>
    <lineage>
        <taxon>unclassified sequences</taxon>
        <taxon>metagenomes</taxon>
        <taxon>ecological metagenomes</taxon>
    </lineage>
</organism>
<comment type="caution">
    <text evidence="1">The sequence shown here is derived from an EMBL/GenBank/DDBJ whole genome shotgun (WGS) entry which is preliminary data.</text>
</comment>
<sequence>MAGVGAKEMEGYVREVSQWYAETRLWLIERLEEDGYPYGMTPKPETQQLIEFLNMTPQDHADLFAQFKERYRGLPDAYNRAVADMESYRQDMAKIHLKVATEPQGVVYG</sequence>
<name>A0A0F9HYE5_9ZZZZ</name>